<name>A0A919ACH6_9ACTN</name>
<dbReference type="AlphaFoldDB" id="A0A919ACH6"/>
<dbReference type="Gene3D" id="2.60.120.620">
    <property type="entry name" value="q2cbj1_9rhob like domain"/>
    <property type="match status" value="1"/>
</dbReference>
<dbReference type="Proteomes" id="UP000608024">
    <property type="component" value="Unassembled WGS sequence"/>
</dbReference>
<dbReference type="EMBL" id="BNBT01000230">
    <property type="protein sequence ID" value="GHE97687.1"/>
    <property type="molecule type" value="Genomic_DNA"/>
</dbReference>
<dbReference type="PANTHER" id="PTHR20883:SF48">
    <property type="entry name" value="ECTOINE DIOXYGENASE"/>
    <property type="match status" value="1"/>
</dbReference>
<sequence length="270" mass="30240">MRLTQEQLEQYQENGFLLLDSLLDGHEVDRLRTAFQRDCDTPGPHRIVEEGGAAVRAVYSSHQRQAEYSRLVRDPRVLAPVQQLLTDDVYVYQFKINAKPAFGGEKWAWHQDFLAWQISDNLPAPAQVNVAVFLDDVTEFNGPVIFLPGSHREGLAHEGRKSEVKSEQHLDPDDISLPPQRLAELVDRHGMTSPKGPAGSVVLFSPEIVHGSAPNMSPFARRLLIVTYNEVSNLPSWRGEPRPDYVVCRDSAPLAPLDGTFLDDLEEVAV</sequence>
<organism evidence="1 2">
    <name type="scientific">Streptomyces longispororuber</name>
    <dbReference type="NCBI Taxonomy" id="68230"/>
    <lineage>
        <taxon>Bacteria</taxon>
        <taxon>Bacillati</taxon>
        <taxon>Actinomycetota</taxon>
        <taxon>Actinomycetes</taxon>
        <taxon>Kitasatosporales</taxon>
        <taxon>Streptomycetaceae</taxon>
        <taxon>Streptomyces</taxon>
    </lineage>
</organism>
<reference evidence="1" key="1">
    <citation type="journal article" date="2014" name="Int. J. Syst. Evol. Microbiol.">
        <title>Complete genome sequence of Corynebacterium casei LMG S-19264T (=DSM 44701T), isolated from a smear-ripened cheese.</title>
        <authorList>
            <consortium name="US DOE Joint Genome Institute (JGI-PGF)"/>
            <person name="Walter F."/>
            <person name="Albersmeier A."/>
            <person name="Kalinowski J."/>
            <person name="Ruckert C."/>
        </authorList>
    </citation>
    <scope>NUCLEOTIDE SEQUENCE</scope>
    <source>
        <strain evidence="1">JCM 4784</strain>
    </source>
</reference>
<dbReference type="InterPro" id="IPR008775">
    <property type="entry name" value="Phytyl_CoA_dOase-like"/>
</dbReference>
<reference evidence="1" key="2">
    <citation type="submission" date="2020-09" db="EMBL/GenBank/DDBJ databases">
        <authorList>
            <person name="Sun Q."/>
            <person name="Ohkuma M."/>
        </authorList>
    </citation>
    <scope>NUCLEOTIDE SEQUENCE</scope>
    <source>
        <strain evidence="1">JCM 4784</strain>
    </source>
</reference>
<dbReference type="RefSeq" id="WP_190140483.1">
    <property type="nucleotide sequence ID" value="NZ_BNBT01000230.1"/>
</dbReference>
<keyword evidence="2" id="KW-1185">Reference proteome</keyword>
<accession>A0A919ACH6</accession>
<dbReference type="GO" id="GO:0016706">
    <property type="term" value="F:2-oxoglutarate-dependent dioxygenase activity"/>
    <property type="evidence" value="ECO:0007669"/>
    <property type="project" value="UniProtKB-ARBA"/>
</dbReference>
<proteinExistence type="predicted"/>
<comment type="caution">
    <text evidence="1">The sequence shown here is derived from an EMBL/GenBank/DDBJ whole genome shotgun (WGS) entry which is preliminary data.</text>
</comment>
<dbReference type="Pfam" id="PF05721">
    <property type="entry name" value="PhyH"/>
    <property type="match status" value="1"/>
</dbReference>
<dbReference type="GO" id="GO:0005506">
    <property type="term" value="F:iron ion binding"/>
    <property type="evidence" value="ECO:0007669"/>
    <property type="project" value="UniProtKB-ARBA"/>
</dbReference>
<evidence type="ECO:0000313" key="1">
    <source>
        <dbReference type="EMBL" id="GHE97687.1"/>
    </source>
</evidence>
<protein>
    <submittedName>
        <fullName evidence="1">L-proline 4-hydroxylase</fullName>
    </submittedName>
</protein>
<evidence type="ECO:0000313" key="2">
    <source>
        <dbReference type="Proteomes" id="UP000608024"/>
    </source>
</evidence>
<gene>
    <name evidence="1" type="ORF">GCM10018785_72640</name>
</gene>
<dbReference type="SUPFAM" id="SSF51197">
    <property type="entry name" value="Clavaminate synthase-like"/>
    <property type="match status" value="1"/>
</dbReference>
<dbReference type="PANTHER" id="PTHR20883">
    <property type="entry name" value="PHYTANOYL-COA DIOXYGENASE DOMAIN CONTAINING 1"/>
    <property type="match status" value="1"/>
</dbReference>